<dbReference type="SUPFAM" id="SSF103088">
    <property type="entry name" value="OmpA-like"/>
    <property type="match status" value="1"/>
</dbReference>
<dbReference type="Gene3D" id="3.30.1330.60">
    <property type="entry name" value="OmpA-like domain"/>
    <property type="match status" value="1"/>
</dbReference>
<evidence type="ECO:0000313" key="5">
    <source>
        <dbReference type="Proteomes" id="UP001524587"/>
    </source>
</evidence>
<dbReference type="SUPFAM" id="SSF56925">
    <property type="entry name" value="OMPA-like"/>
    <property type="match status" value="1"/>
</dbReference>
<dbReference type="PANTHER" id="PTHR30329:SF21">
    <property type="entry name" value="LIPOPROTEIN YIAD-RELATED"/>
    <property type="match status" value="1"/>
</dbReference>
<keyword evidence="5" id="KW-1185">Reference proteome</keyword>
<protein>
    <submittedName>
        <fullName evidence="4">OmpA family protein</fullName>
    </submittedName>
</protein>
<keyword evidence="1" id="KW-0472">Membrane</keyword>
<accession>A0ABT1W7Y2</accession>
<feature type="signal peptide" evidence="2">
    <location>
        <begin position="1"/>
        <end position="22"/>
    </location>
</feature>
<dbReference type="Proteomes" id="UP001524587">
    <property type="component" value="Unassembled WGS sequence"/>
</dbReference>
<evidence type="ECO:0000256" key="2">
    <source>
        <dbReference type="SAM" id="SignalP"/>
    </source>
</evidence>
<feature type="domain" description="OmpA-like" evidence="3">
    <location>
        <begin position="264"/>
        <end position="384"/>
    </location>
</feature>
<dbReference type="EMBL" id="JAMSKV010000009">
    <property type="protein sequence ID" value="MCQ8278994.1"/>
    <property type="molecule type" value="Genomic_DNA"/>
</dbReference>
<evidence type="ECO:0000256" key="1">
    <source>
        <dbReference type="PROSITE-ProRule" id="PRU00473"/>
    </source>
</evidence>
<sequence>MRLRTALLATTLLAASTAVAVAQPIVGPYVSLGAGYNLRQSQGAHYSPTTVADGRDGFSSASAGASKSTFRFGDGFDGSAAAGWGFGNGLRAELQGAYYYNNVNHRHLTAVPGVTSGHAESYGALVNVLYDIDLNQFGIASPVTPYVGVGAGYMWNHLSPFTTTYTNGNVDRTGGTNGSFAYQGIIGAAYNIAPVPGLAVTAEYRFLGQLDQEAYQSTSYTRTGIHKGNADFNDQFNHSFMLGVRYAFDTAPPPPPPPPPVVPAAPPAEARTYLVFFDWDRSDLTPRAREIVAQAAQASTHVQTTRIEVNGYTDNSSIHGGVRGARYNMGLSVRRAQSVKAELIRDGVPGSAIDIHGYGETHPLVATGPNTREPQNRRVEIILH</sequence>
<dbReference type="CDD" id="cd07185">
    <property type="entry name" value="OmpA_C-like"/>
    <property type="match status" value="1"/>
</dbReference>
<dbReference type="InterPro" id="IPR050330">
    <property type="entry name" value="Bact_OuterMem_StrucFunc"/>
</dbReference>
<gene>
    <name evidence="4" type="ORF">NFI95_11100</name>
</gene>
<organism evidence="4 5">
    <name type="scientific">Endosaccharibacter trunci</name>
    <dbReference type="NCBI Taxonomy" id="2812733"/>
    <lineage>
        <taxon>Bacteria</taxon>
        <taxon>Pseudomonadati</taxon>
        <taxon>Pseudomonadota</taxon>
        <taxon>Alphaproteobacteria</taxon>
        <taxon>Acetobacterales</taxon>
        <taxon>Acetobacteraceae</taxon>
        <taxon>Endosaccharibacter</taxon>
    </lineage>
</organism>
<keyword evidence="2" id="KW-0732">Signal</keyword>
<reference evidence="4 5" key="1">
    <citation type="submission" date="2022-06" db="EMBL/GenBank/DDBJ databases">
        <title>Endosaccharibacter gen. nov., sp. nov., endophytic bacteria isolated from sugarcane.</title>
        <authorList>
            <person name="Pitiwittayakul N."/>
            <person name="Yukphan P."/>
            <person name="Charoenyingcharoen P."/>
            <person name="Tanasupawat S."/>
        </authorList>
    </citation>
    <scope>NUCLEOTIDE SEQUENCE [LARGE SCALE GENOMIC DNA]</scope>
    <source>
        <strain evidence="4 5">KSS8</strain>
    </source>
</reference>
<evidence type="ECO:0000259" key="3">
    <source>
        <dbReference type="PROSITE" id="PS51123"/>
    </source>
</evidence>
<dbReference type="Pfam" id="PF00691">
    <property type="entry name" value="OmpA"/>
    <property type="match status" value="1"/>
</dbReference>
<dbReference type="PANTHER" id="PTHR30329">
    <property type="entry name" value="STATOR ELEMENT OF FLAGELLAR MOTOR COMPLEX"/>
    <property type="match status" value="1"/>
</dbReference>
<dbReference type="InterPro" id="IPR036737">
    <property type="entry name" value="OmpA-like_sf"/>
</dbReference>
<proteinExistence type="predicted"/>
<name>A0ABT1W7Y2_9PROT</name>
<dbReference type="Gene3D" id="2.40.160.20">
    <property type="match status" value="1"/>
</dbReference>
<dbReference type="RefSeq" id="WP_422864473.1">
    <property type="nucleotide sequence ID" value="NZ_JAMSKV010000009.1"/>
</dbReference>
<evidence type="ECO:0000313" key="4">
    <source>
        <dbReference type="EMBL" id="MCQ8278994.1"/>
    </source>
</evidence>
<feature type="chain" id="PRO_5045405952" evidence="2">
    <location>
        <begin position="23"/>
        <end position="384"/>
    </location>
</feature>
<comment type="caution">
    <text evidence="4">The sequence shown here is derived from an EMBL/GenBank/DDBJ whole genome shotgun (WGS) entry which is preliminary data.</text>
</comment>
<dbReference type="InterPro" id="IPR006665">
    <property type="entry name" value="OmpA-like"/>
</dbReference>
<dbReference type="PROSITE" id="PS51123">
    <property type="entry name" value="OMPA_2"/>
    <property type="match status" value="1"/>
</dbReference>
<dbReference type="InterPro" id="IPR011250">
    <property type="entry name" value="OMP/PagP_B-barrel"/>
</dbReference>